<evidence type="ECO:0000256" key="2">
    <source>
        <dbReference type="ARBA" id="ARBA00022801"/>
    </source>
</evidence>
<comment type="caution">
    <text evidence="8">The sequence shown here is derived from an EMBL/GenBank/DDBJ whole genome shotgun (WGS) entry which is preliminary data.</text>
</comment>
<dbReference type="InterPro" id="IPR036779">
    <property type="entry name" value="LysM_dom_sf"/>
</dbReference>
<dbReference type="CDD" id="cd00118">
    <property type="entry name" value="LysM"/>
    <property type="match status" value="3"/>
</dbReference>
<feature type="region of interest" description="Disordered" evidence="4">
    <location>
        <begin position="254"/>
        <end position="402"/>
    </location>
</feature>
<dbReference type="Gene3D" id="3.10.350.10">
    <property type="entry name" value="LysM domain"/>
    <property type="match status" value="3"/>
</dbReference>
<dbReference type="InterPro" id="IPR018392">
    <property type="entry name" value="LysM"/>
</dbReference>
<feature type="domain" description="LysM" evidence="7">
    <location>
        <begin position="141"/>
        <end position="185"/>
    </location>
</feature>
<dbReference type="AlphaFoldDB" id="A0A921JCR6"/>
<dbReference type="SUPFAM" id="SSF54106">
    <property type="entry name" value="LysM domain"/>
    <property type="match status" value="3"/>
</dbReference>
<feature type="domain" description="Peptidase C51" evidence="6">
    <location>
        <begin position="387"/>
        <end position="517"/>
    </location>
</feature>
<keyword evidence="2" id="KW-0378">Hydrolase</keyword>
<dbReference type="Pfam" id="PF01476">
    <property type="entry name" value="LysM"/>
    <property type="match status" value="3"/>
</dbReference>
<feature type="chain" id="PRO_5037824198" evidence="5">
    <location>
        <begin position="26"/>
        <end position="517"/>
    </location>
</feature>
<feature type="domain" description="LysM" evidence="7">
    <location>
        <begin position="26"/>
        <end position="69"/>
    </location>
</feature>
<dbReference type="EMBL" id="DYYI01000073">
    <property type="protein sequence ID" value="HJE20039.1"/>
    <property type="molecule type" value="Genomic_DNA"/>
</dbReference>
<keyword evidence="1 5" id="KW-0732">Signal</keyword>
<dbReference type="Pfam" id="PF05257">
    <property type="entry name" value="CHAP"/>
    <property type="match status" value="1"/>
</dbReference>
<dbReference type="InterPro" id="IPR007921">
    <property type="entry name" value="CHAP_dom"/>
</dbReference>
<dbReference type="SMART" id="SM00257">
    <property type="entry name" value="LysM"/>
    <property type="match status" value="3"/>
</dbReference>
<evidence type="ECO:0000259" key="7">
    <source>
        <dbReference type="PROSITE" id="PS51782"/>
    </source>
</evidence>
<reference evidence="8" key="2">
    <citation type="submission" date="2021-09" db="EMBL/GenBank/DDBJ databases">
        <authorList>
            <person name="Gilroy R."/>
        </authorList>
    </citation>
    <scope>NUCLEOTIDE SEQUENCE</scope>
    <source>
        <strain evidence="8">6019</strain>
    </source>
</reference>
<dbReference type="GO" id="GO:0008932">
    <property type="term" value="F:lytic endotransglycosylase activity"/>
    <property type="evidence" value="ECO:0007669"/>
    <property type="project" value="TreeGrafter"/>
</dbReference>
<dbReference type="Gene3D" id="3.90.1720.10">
    <property type="entry name" value="endopeptidase domain like (from Nostoc punctiforme)"/>
    <property type="match status" value="1"/>
</dbReference>
<evidence type="ECO:0000313" key="8">
    <source>
        <dbReference type="EMBL" id="HJE20039.1"/>
    </source>
</evidence>
<protein>
    <submittedName>
        <fullName evidence="8">LysM peptidoglycan-binding domain-containing protein</fullName>
    </submittedName>
</protein>
<feature type="signal peptide" evidence="5">
    <location>
        <begin position="1"/>
        <end position="25"/>
    </location>
</feature>
<evidence type="ECO:0000313" key="9">
    <source>
        <dbReference type="Proteomes" id="UP000763505"/>
    </source>
</evidence>
<dbReference type="GO" id="GO:0016787">
    <property type="term" value="F:hydrolase activity"/>
    <property type="evidence" value="ECO:0007669"/>
    <property type="project" value="UniProtKB-KW"/>
</dbReference>
<dbReference type="InterPro" id="IPR009148">
    <property type="entry name" value="PcsB-like"/>
</dbReference>
<evidence type="ECO:0000256" key="1">
    <source>
        <dbReference type="ARBA" id="ARBA00022729"/>
    </source>
</evidence>
<gene>
    <name evidence="8" type="ORF">K8V35_06780</name>
</gene>
<feature type="compositionally biased region" description="Low complexity" evidence="4">
    <location>
        <begin position="261"/>
        <end position="278"/>
    </location>
</feature>
<sequence>MKKIVTALTASAAFATITLSQEADASEYKVQAGDSLWKLAQDNRVSIDSIKKLNNLKSDTIYTNQSLKLQDPDTYTVQAGDTLSKVADRFGTNYRALMEINGITSHLIYPGQVLELKETVQAPAPEPEEVVEEVVEEETVDVYTVQSGDTLAKIGGKFGIDYKLIAQWNNIENVDLIYVGQKLSLVGEEAVAEEAEDDYVQEIVEEVTQVEEVTETVEESSEEVIEASEVETIVEVEAPQAEVELVDNSAAEQAEAERVAAEQAAAEQAAAEQAAAEQAEAERVAAEQAAAEQAEAERVAAEQAAAEQAEREAAQQAEREAAEQAEREAAQQAEREAAQQAEAERQAAEQAEAERQAAEQAEAERRAAEQAEAERRAAEQAEAERKAKEEAAAAAPAPSPSYGVNYYSGGQCTYYAFERRKQLGKPVGSNWGNAHNWANAARSQGYSVNNTPSVGAIMVFGQGQGGASGYYGHVAIVESVNGDGSINISEWNWTYGPWNKNTRTISASTVNSYNYIH</sequence>
<dbReference type="SUPFAM" id="SSF54001">
    <property type="entry name" value="Cysteine proteinases"/>
    <property type="match status" value="1"/>
</dbReference>
<evidence type="ECO:0000256" key="5">
    <source>
        <dbReference type="SAM" id="SignalP"/>
    </source>
</evidence>
<dbReference type="InterPro" id="IPR038765">
    <property type="entry name" value="Papain-like_cys_pep_sf"/>
</dbReference>
<dbReference type="PRINTS" id="PR01852">
    <property type="entry name" value="SIBAPROTEIN"/>
</dbReference>
<evidence type="ECO:0000256" key="4">
    <source>
        <dbReference type="SAM" id="MobiDB-lite"/>
    </source>
</evidence>
<dbReference type="PANTHER" id="PTHR33734">
    <property type="entry name" value="LYSM DOMAIN-CONTAINING GPI-ANCHORED PROTEIN 2"/>
    <property type="match status" value="1"/>
</dbReference>
<evidence type="ECO:0000259" key="6">
    <source>
        <dbReference type="PROSITE" id="PS50911"/>
    </source>
</evidence>
<dbReference type="PANTHER" id="PTHR33734:SF22">
    <property type="entry name" value="MEMBRANE-BOUND LYTIC MUREIN TRANSGLYCOSYLASE D"/>
    <property type="match status" value="1"/>
</dbReference>
<dbReference type="PROSITE" id="PS51782">
    <property type="entry name" value="LYSM"/>
    <property type="match status" value="3"/>
</dbReference>
<organism evidence="8 9">
    <name type="scientific">Aliicoccus persicus</name>
    <dbReference type="NCBI Taxonomy" id="930138"/>
    <lineage>
        <taxon>Bacteria</taxon>
        <taxon>Bacillati</taxon>
        <taxon>Bacillota</taxon>
        <taxon>Bacilli</taxon>
        <taxon>Bacillales</taxon>
        <taxon>Staphylococcaceae</taxon>
        <taxon>Aliicoccus</taxon>
    </lineage>
</organism>
<keyword evidence="3" id="KW-0961">Cell wall biogenesis/degradation</keyword>
<feature type="domain" description="LysM" evidence="7">
    <location>
        <begin position="73"/>
        <end position="116"/>
    </location>
</feature>
<evidence type="ECO:0000256" key="3">
    <source>
        <dbReference type="ARBA" id="ARBA00023316"/>
    </source>
</evidence>
<dbReference type="GO" id="GO:0071555">
    <property type="term" value="P:cell wall organization"/>
    <property type="evidence" value="ECO:0007669"/>
    <property type="project" value="UniProtKB-KW"/>
</dbReference>
<proteinExistence type="predicted"/>
<dbReference type="Proteomes" id="UP000763505">
    <property type="component" value="Unassembled WGS sequence"/>
</dbReference>
<name>A0A921JCR6_9STAP</name>
<reference evidence="8" key="1">
    <citation type="journal article" date="2021" name="PeerJ">
        <title>Extensive microbial diversity within the chicken gut microbiome revealed by metagenomics and culture.</title>
        <authorList>
            <person name="Gilroy R."/>
            <person name="Ravi A."/>
            <person name="Getino M."/>
            <person name="Pursley I."/>
            <person name="Horton D.L."/>
            <person name="Alikhan N.F."/>
            <person name="Baker D."/>
            <person name="Gharbi K."/>
            <person name="Hall N."/>
            <person name="Watson M."/>
            <person name="Adriaenssens E.M."/>
            <person name="Foster-Nyarko E."/>
            <person name="Jarju S."/>
            <person name="Secka A."/>
            <person name="Antonio M."/>
            <person name="Oren A."/>
            <person name="Chaudhuri R.R."/>
            <person name="La Ragione R."/>
            <person name="Hildebrand F."/>
            <person name="Pallen M.J."/>
        </authorList>
    </citation>
    <scope>NUCLEOTIDE SEQUENCE</scope>
    <source>
        <strain evidence="8">6019</strain>
    </source>
</reference>
<feature type="compositionally biased region" description="Basic and acidic residues" evidence="4">
    <location>
        <begin position="308"/>
        <end position="391"/>
    </location>
</feature>
<dbReference type="PROSITE" id="PS50911">
    <property type="entry name" value="CHAP"/>
    <property type="match status" value="1"/>
</dbReference>
<accession>A0A921JCR6</accession>